<keyword evidence="3" id="KW-1185">Reference proteome</keyword>
<organism evidence="2 3">
    <name type="scientific">Acaromyces ingoldii</name>
    <dbReference type="NCBI Taxonomy" id="215250"/>
    <lineage>
        <taxon>Eukaryota</taxon>
        <taxon>Fungi</taxon>
        <taxon>Dikarya</taxon>
        <taxon>Basidiomycota</taxon>
        <taxon>Ustilaginomycotina</taxon>
        <taxon>Exobasidiomycetes</taxon>
        <taxon>Exobasidiales</taxon>
        <taxon>Cryptobasidiaceae</taxon>
        <taxon>Acaromyces</taxon>
    </lineage>
</organism>
<feature type="compositionally biased region" description="Pro residues" evidence="1">
    <location>
        <begin position="366"/>
        <end position="376"/>
    </location>
</feature>
<dbReference type="InParanoid" id="A0A316YA18"/>
<evidence type="ECO:0000313" key="3">
    <source>
        <dbReference type="Proteomes" id="UP000245768"/>
    </source>
</evidence>
<name>A0A316YA18_9BASI</name>
<feature type="region of interest" description="Disordered" evidence="1">
    <location>
        <begin position="218"/>
        <end position="245"/>
    </location>
</feature>
<dbReference type="EMBL" id="KZ819644">
    <property type="protein sequence ID" value="PWN86537.1"/>
    <property type="molecule type" value="Genomic_DNA"/>
</dbReference>
<proteinExistence type="predicted"/>
<dbReference type="GeneID" id="37044913"/>
<reference evidence="2 3" key="1">
    <citation type="journal article" date="2018" name="Mol. Biol. Evol.">
        <title>Broad Genomic Sampling Reveals a Smut Pathogenic Ancestry of the Fungal Clade Ustilaginomycotina.</title>
        <authorList>
            <person name="Kijpornyongpan T."/>
            <person name="Mondo S.J."/>
            <person name="Barry K."/>
            <person name="Sandor L."/>
            <person name="Lee J."/>
            <person name="Lipzen A."/>
            <person name="Pangilinan J."/>
            <person name="LaButti K."/>
            <person name="Hainaut M."/>
            <person name="Henrissat B."/>
            <person name="Grigoriev I.V."/>
            <person name="Spatafora J.W."/>
            <person name="Aime M.C."/>
        </authorList>
    </citation>
    <scope>NUCLEOTIDE SEQUENCE [LARGE SCALE GENOMIC DNA]</scope>
    <source>
        <strain evidence="2 3">MCA 4198</strain>
    </source>
</reference>
<evidence type="ECO:0000256" key="1">
    <source>
        <dbReference type="SAM" id="MobiDB-lite"/>
    </source>
</evidence>
<sequence length="399" mass="42729">MNQLKQKSIGNIIVDKSYTWDVAAAYVPKNIISPPKFQGKNDNKAAQRLITYLNDKQAQASDVADTFQKEFARLLIQAEPEAAAVMQTYPDKSWRGILEQDKATMTAYFTMQVVAAVQNAREKNCGANPNGQRVLTPPKKTENGQCCPNDTFGVKKDSNFNQKWGAFWSKKRKGTCDANNQKPKCDTTKECCKDVNPNDIAGTSGTRRHLLSRPMFIRDDCTDGSGSAPPADDSKPSIPGDVPAAVPPGPPPVAVVGGVLVFIHDIWAAVIVATTVKQARDEQQSKIDDGIKNKFVPLAADPSHSDDCKAQRDNLEKVLHAINYSPSVPDCAVPIAAASSSSSSSTSSPAPALTIAPNATSSALPTAPPSATPVPTMPLIPNRCEGKHNTYLPSGGFCP</sequence>
<dbReference type="Proteomes" id="UP000245768">
    <property type="component" value="Unassembled WGS sequence"/>
</dbReference>
<feature type="compositionally biased region" description="Low complexity" evidence="1">
    <location>
        <begin position="339"/>
        <end position="365"/>
    </location>
</feature>
<evidence type="ECO:0000313" key="2">
    <source>
        <dbReference type="EMBL" id="PWN86537.1"/>
    </source>
</evidence>
<gene>
    <name evidence="2" type="ORF">FA10DRAFT_270102</name>
</gene>
<protein>
    <submittedName>
        <fullName evidence="2">Uncharacterized protein</fullName>
    </submittedName>
</protein>
<feature type="region of interest" description="Disordered" evidence="1">
    <location>
        <begin position="339"/>
        <end position="376"/>
    </location>
</feature>
<dbReference type="RefSeq" id="XP_025373735.1">
    <property type="nucleotide sequence ID" value="XM_025522997.1"/>
</dbReference>
<accession>A0A316YA18</accession>
<dbReference type="AlphaFoldDB" id="A0A316YA18"/>